<reference evidence="2 3" key="3">
    <citation type="journal article" date="2019" name="Int. J. Syst. Evol. Microbiol.">
        <title>Anaerobacillus isosaccharinicus sp. nov., an alkaliphilic bacterium which degrades isosaccharinic acid.</title>
        <authorList>
            <person name="Bassil N.M."/>
            <person name="Lloyd J.R."/>
        </authorList>
    </citation>
    <scope>NUCLEOTIDE SEQUENCE [LARGE SCALE GENOMIC DNA]</scope>
    <source>
        <strain evidence="2 3">NB2006</strain>
    </source>
</reference>
<dbReference type="RefSeq" id="WP_071317319.1">
    <property type="nucleotide sequence ID" value="NZ_CP063356.2"/>
</dbReference>
<dbReference type="KEGG" id="aia:AWH56_004530"/>
<name>A0A1S2LSK0_9BACI</name>
<evidence type="ECO:0000313" key="2">
    <source>
        <dbReference type="EMBL" id="QOY36921.1"/>
    </source>
</evidence>
<dbReference type="EMBL" id="LQXD01000108">
    <property type="protein sequence ID" value="OIJ15314.1"/>
    <property type="molecule type" value="Genomic_DNA"/>
</dbReference>
<keyword evidence="3" id="KW-1185">Reference proteome</keyword>
<proteinExistence type="predicted"/>
<dbReference type="OrthoDB" id="2942336at2"/>
<organism evidence="1 3">
    <name type="scientific">Anaerobacillus isosaccharinicus</name>
    <dbReference type="NCBI Taxonomy" id="1532552"/>
    <lineage>
        <taxon>Bacteria</taxon>
        <taxon>Bacillati</taxon>
        <taxon>Bacillota</taxon>
        <taxon>Bacilli</taxon>
        <taxon>Bacillales</taxon>
        <taxon>Bacillaceae</taxon>
        <taxon>Anaerobacillus</taxon>
    </lineage>
</organism>
<reference evidence="2" key="4">
    <citation type="submission" date="2020-10" db="EMBL/GenBank/DDBJ databases">
        <authorList>
            <person name="Bassil N.M."/>
            <person name="Lloyd J.R."/>
        </authorList>
    </citation>
    <scope>NUCLEOTIDE SEQUENCE</scope>
    <source>
        <strain evidence="2">NB2006</strain>
    </source>
</reference>
<dbReference type="Proteomes" id="UP000180175">
    <property type="component" value="Chromosome"/>
</dbReference>
<gene>
    <name evidence="2" type="ORF">AWH56_004530</name>
    <name evidence="1" type="ORF">AWH56_11960</name>
</gene>
<accession>A0A1S2LSK0</accession>
<sequence>MNETLNQFIKDNQNLLEQPIVKSFLMIEDNYNLFREAICEPTVNGHIKSSKSLLNFSNSSGIAYSLP</sequence>
<reference evidence="1 3" key="1">
    <citation type="submission" date="2016-10" db="EMBL/GenBank/DDBJ databases">
        <title>Draft genome sequences of four alkaliphilic bacteria belonging to the Anaerobacillus genus.</title>
        <authorList>
            <person name="Bassil N.M."/>
            <person name="Lloyd J.R."/>
        </authorList>
    </citation>
    <scope>NUCLEOTIDE SEQUENCE [LARGE SCALE GENOMIC DNA]</scope>
    <source>
        <strain evidence="1 3">NB2006</strain>
    </source>
</reference>
<evidence type="ECO:0000313" key="1">
    <source>
        <dbReference type="EMBL" id="OIJ15314.1"/>
    </source>
</evidence>
<dbReference type="AlphaFoldDB" id="A0A1S2LSK0"/>
<evidence type="ECO:0000313" key="3">
    <source>
        <dbReference type="Proteomes" id="UP000180175"/>
    </source>
</evidence>
<reference evidence="2 3" key="2">
    <citation type="journal article" date="2017" name="Genome Announc.">
        <title>Draft Genome Sequences of Four Alkaliphilic Bacteria Belonging to the Anaerobacillus Genus.</title>
        <authorList>
            <person name="Bassil N.M."/>
            <person name="Lloyd J.R."/>
        </authorList>
    </citation>
    <scope>NUCLEOTIDE SEQUENCE [LARGE SCALE GENOMIC DNA]</scope>
    <source>
        <strain evidence="2 3">NB2006</strain>
    </source>
</reference>
<protein>
    <submittedName>
        <fullName evidence="1">Uncharacterized protein</fullName>
    </submittedName>
</protein>
<dbReference type="EMBL" id="CP063356">
    <property type="protein sequence ID" value="QOY36921.1"/>
    <property type="molecule type" value="Genomic_DNA"/>
</dbReference>